<dbReference type="GO" id="GO:0009294">
    <property type="term" value="P:DNA-mediated transformation"/>
    <property type="evidence" value="ECO:0007669"/>
    <property type="project" value="InterPro"/>
</dbReference>
<dbReference type="PANTHER" id="PTHR43022:SF1">
    <property type="entry name" value="PROTEIN SMF"/>
    <property type="match status" value="1"/>
</dbReference>
<dbReference type="EMBL" id="CP015961">
    <property type="protein sequence ID" value="ANI92623.1"/>
    <property type="molecule type" value="Genomic_DNA"/>
</dbReference>
<sequence length="417" mass="44744">MTPVTESWEAWLYLNAVCERPTAAMWDFVDIYGPVDAAERIRRRATEEFRDVAAQTEARAEKIDPVALRTLGERHGARFLCPGNPGWPAEAFAALDHPRQHGVDHSGTEVGSALPLAPFGLWIRGGPDIPDFATARTASIVGTRDLTSYGRVVASELAEACAGEDIAVISGGALGIDIAAHLGSLSADGITTAVLACGVDKLYPSANQQTLRRVAGSGGVISEYPPGTGVTRYRFLDRNRIIAALGSATVVVEAAMRSGALSTARWAHAMARPVFAVPGSIHSRASAGCNNLLGMYAMPLALTSEIGEIVPTYGFARSAEPHPYDVGATQPTRRPGNPVDWMSEKQSRVFEALRGDFSQDSAMVAWESGVPETQVRRHLGTLERFGFAVNTGGKWKLPERKDRFQQALPLYGEGSPF</sequence>
<gene>
    <name evidence="3" type="ORF">BJL86_1852</name>
</gene>
<dbReference type="Pfam" id="PF02481">
    <property type="entry name" value="DNA_processg_A"/>
    <property type="match status" value="1"/>
</dbReference>
<dbReference type="SUPFAM" id="SSF102405">
    <property type="entry name" value="MCP/YpsA-like"/>
    <property type="match status" value="1"/>
</dbReference>
<dbReference type="STRING" id="499555.BJL86_1852"/>
<name>A0A173LL40_9ACTN</name>
<organism evidence="3 4">
    <name type="scientific">Dietzia timorensis</name>
    <dbReference type="NCBI Taxonomy" id="499555"/>
    <lineage>
        <taxon>Bacteria</taxon>
        <taxon>Bacillati</taxon>
        <taxon>Actinomycetota</taxon>
        <taxon>Actinomycetes</taxon>
        <taxon>Mycobacteriales</taxon>
        <taxon>Dietziaceae</taxon>
        <taxon>Dietzia</taxon>
    </lineage>
</organism>
<dbReference type="RefSeq" id="WP_067471785.1">
    <property type="nucleotide sequence ID" value="NZ_CP015961.1"/>
</dbReference>
<reference evidence="3 4" key="1">
    <citation type="submission" date="2016-06" db="EMBL/GenBank/DDBJ databases">
        <title>Complete genome sequence of a saline-alkali tolerant type strain Dietzia timorensis ID05-A0528T.</title>
        <authorList>
            <person name="Wu X."/>
        </authorList>
    </citation>
    <scope>NUCLEOTIDE SEQUENCE [LARGE SCALE GENOMIC DNA]</scope>
    <source>
        <strain evidence="3 4">ID05-A0528</strain>
    </source>
</reference>
<dbReference type="Gene3D" id="3.40.50.450">
    <property type="match status" value="1"/>
</dbReference>
<evidence type="ECO:0000313" key="3">
    <source>
        <dbReference type="EMBL" id="ANI92623.1"/>
    </source>
</evidence>
<dbReference type="InterPro" id="IPR003488">
    <property type="entry name" value="DprA"/>
</dbReference>
<evidence type="ECO:0000313" key="4">
    <source>
        <dbReference type="Proteomes" id="UP000186104"/>
    </source>
</evidence>
<dbReference type="OrthoDB" id="9785707at2"/>
<protein>
    <recommendedName>
        <fullName evidence="2">Smf/DprA SLOG domain-containing protein</fullName>
    </recommendedName>
</protein>
<dbReference type="Proteomes" id="UP000186104">
    <property type="component" value="Chromosome"/>
</dbReference>
<accession>A0A173LL40</accession>
<dbReference type="NCBIfam" id="TIGR00732">
    <property type="entry name" value="dprA"/>
    <property type="match status" value="1"/>
</dbReference>
<dbReference type="InterPro" id="IPR057666">
    <property type="entry name" value="DrpA_SLOG"/>
</dbReference>
<proteinExistence type="inferred from homology"/>
<dbReference type="PANTHER" id="PTHR43022">
    <property type="entry name" value="PROTEIN SMF"/>
    <property type="match status" value="1"/>
</dbReference>
<evidence type="ECO:0000259" key="2">
    <source>
        <dbReference type="Pfam" id="PF02481"/>
    </source>
</evidence>
<comment type="similarity">
    <text evidence="1">Belongs to the DprA/Smf family.</text>
</comment>
<dbReference type="AlphaFoldDB" id="A0A173LL40"/>
<keyword evidence="4" id="KW-1185">Reference proteome</keyword>
<dbReference type="KEGG" id="dtm:BJL86_1852"/>
<evidence type="ECO:0000256" key="1">
    <source>
        <dbReference type="ARBA" id="ARBA00006525"/>
    </source>
</evidence>
<feature type="domain" description="Smf/DprA SLOG" evidence="2">
    <location>
        <begin position="114"/>
        <end position="306"/>
    </location>
</feature>